<evidence type="ECO:0000313" key="3">
    <source>
        <dbReference type="Proteomes" id="UP000521676"/>
    </source>
</evidence>
<evidence type="ECO:0000313" key="1">
    <source>
        <dbReference type="EMBL" id="NWJ46221.1"/>
    </source>
</evidence>
<dbReference type="Proteomes" id="UP001431572">
    <property type="component" value="Chromosome 1"/>
</dbReference>
<proteinExistence type="predicted"/>
<dbReference type="Proteomes" id="UP000521676">
    <property type="component" value="Unassembled WGS sequence"/>
</dbReference>
<evidence type="ECO:0008006" key="5">
    <source>
        <dbReference type="Google" id="ProtNLM"/>
    </source>
</evidence>
<protein>
    <recommendedName>
        <fullName evidence="5">GAF domain-containing protein</fullName>
    </recommendedName>
</protein>
<sequence>MYNYATPTMYSTLPQATNLNSLEHIDKAIARRLNRCTNPEQVIYELAKATSLLLKARSAFAILALAEQKPCLASYPEAHFSEGHILKLLEFTRDTGLEIPGGYEQPGRKNTPQLLFAPVRINEVIVAGLGMYDKLGGFTNSDNETLIYLAGVAGQWLEKLFRTR</sequence>
<reference evidence="2" key="2">
    <citation type="journal article" date="2024" name="Nature">
        <title>Anoxygenic phototroph of the Chloroflexota uses a type I reaction centre.</title>
        <authorList>
            <person name="Tsuji J.M."/>
            <person name="Shaw N.A."/>
            <person name="Nagashima S."/>
            <person name="Venkiteswaran J.J."/>
            <person name="Schiff S.L."/>
            <person name="Watanabe T."/>
            <person name="Fukui M."/>
            <person name="Hanada S."/>
            <person name="Tank M."/>
            <person name="Neufeld J.D."/>
        </authorList>
    </citation>
    <scope>NUCLEOTIDE SEQUENCE</scope>
    <source>
        <strain evidence="2">L227-S17</strain>
    </source>
</reference>
<dbReference type="AlphaFoldDB" id="A0A8T7M2H5"/>
<keyword evidence="4" id="KW-1185">Reference proteome</keyword>
<organism evidence="1 3">
    <name type="scientific">Candidatus Chlorohelix allophototropha</name>
    <dbReference type="NCBI Taxonomy" id="3003348"/>
    <lineage>
        <taxon>Bacteria</taxon>
        <taxon>Bacillati</taxon>
        <taxon>Chloroflexota</taxon>
        <taxon>Chloroflexia</taxon>
        <taxon>Candidatus Chloroheliales</taxon>
        <taxon>Candidatus Chloroheliaceae</taxon>
        <taxon>Candidatus Chlorohelix</taxon>
    </lineage>
</organism>
<accession>A0A8T7M2H5</accession>
<name>A0A8T7M2H5_9CHLR</name>
<evidence type="ECO:0000313" key="2">
    <source>
        <dbReference type="EMBL" id="WJW65597.1"/>
    </source>
</evidence>
<reference evidence="1 3" key="1">
    <citation type="submission" date="2020-06" db="EMBL/GenBank/DDBJ databases">
        <title>Anoxygenic phototrophic Chloroflexota member uses a Type I reaction center.</title>
        <authorList>
            <person name="Tsuji J.M."/>
            <person name="Shaw N.A."/>
            <person name="Nagashima S."/>
            <person name="Venkiteswaran J."/>
            <person name="Schiff S.L."/>
            <person name="Hanada S."/>
            <person name="Tank M."/>
            <person name="Neufeld J.D."/>
        </authorList>
    </citation>
    <scope>NUCLEOTIDE SEQUENCE [LARGE SCALE GENOMIC DNA]</scope>
    <source>
        <strain evidence="1">L227-S17</strain>
    </source>
</reference>
<dbReference type="RefSeq" id="WP_341467483.1">
    <property type="nucleotide sequence ID" value="NZ_CP128399.1"/>
</dbReference>
<dbReference type="EMBL" id="JACATZ010000001">
    <property type="protein sequence ID" value="NWJ46221.1"/>
    <property type="molecule type" value="Genomic_DNA"/>
</dbReference>
<evidence type="ECO:0000313" key="4">
    <source>
        <dbReference type="Proteomes" id="UP001431572"/>
    </source>
</evidence>
<dbReference type="EMBL" id="CP128399">
    <property type="protein sequence ID" value="WJW65597.1"/>
    <property type="molecule type" value="Genomic_DNA"/>
</dbReference>
<gene>
    <name evidence="1" type="ORF">HXX08_10105</name>
    <name evidence="2" type="ORF">OZ401_001365</name>
</gene>